<reference evidence="3" key="1">
    <citation type="journal article" date="2019" name="Int. J. Syst. Evol. Microbiol.">
        <title>The Global Catalogue of Microorganisms (GCM) 10K type strain sequencing project: providing services to taxonomists for standard genome sequencing and annotation.</title>
        <authorList>
            <consortium name="The Broad Institute Genomics Platform"/>
            <consortium name="The Broad Institute Genome Sequencing Center for Infectious Disease"/>
            <person name="Wu L."/>
            <person name="Ma J."/>
        </authorList>
    </citation>
    <scope>NUCLEOTIDE SEQUENCE [LARGE SCALE GENOMIC DNA]</scope>
    <source>
        <strain evidence="3">CGMCC 1.15341</strain>
    </source>
</reference>
<dbReference type="EMBL" id="BMIJ01000010">
    <property type="protein sequence ID" value="GGC10411.1"/>
    <property type="molecule type" value="Genomic_DNA"/>
</dbReference>
<feature type="chain" id="PRO_5045041875" description="DUF1513 domain-containing protein" evidence="1">
    <location>
        <begin position="26"/>
        <end position="370"/>
    </location>
</feature>
<sequence length="370" mass="40841">MEINRRRLLQLLVGTPLLSSLPVAAQQARILIASAADTADGSHLLVVMDELGSSLLRHPLPDRAHHVAAHPSKPWVAAVARRPGYYIDLVDYTSGQLQQRIEPQPGRHFYGHAIFTRDGQGLWVTEMDMASGEGRVTLRNLATPQQPVRDFSSGGIGPHELLLAPDASTLVVANGGILTDGRDKLNIDSMTPSLAYIDQDTGRLLEQRFLPHEDHQLSIRHIDINSRGEVIIALQYQGDIADDKPLVALHRRGSELRLLKAPTEINRQMAQYCGSARFDSSGRIAAVSAPRGNLITFWDVDNSRYLTSLKAADGCGLAATEEPEVFIASSGRGHCYTLYPREEYREPLRLPPQLSSLAWDNHMMLFQAKA</sequence>
<proteinExistence type="predicted"/>
<gene>
    <name evidence="2" type="ORF">GCM10011352_41120</name>
</gene>
<evidence type="ECO:0000313" key="2">
    <source>
        <dbReference type="EMBL" id="GGC10411.1"/>
    </source>
</evidence>
<keyword evidence="1" id="KW-0732">Signal</keyword>
<dbReference type="Proteomes" id="UP000629025">
    <property type="component" value="Unassembled WGS sequence"/>
</dbReference>
<evidence type="ECO:0008006" key="4">
    <source>
        <dbReference type="Google" id="ProtNLM"/>
    </source>
</evidence>
<dbReference type="PIRSF" id="PIRSF028101">
    <property type="entry name" value="UCP028101"/>
    <property type="match status" value="1"/>
</dbReference>
<dbReference type="SUPFAM" id="SSF69322">
    <property type="entry name" value="Tricorn protease domain 2"/>
    <property type="match status" value="1"/>
</dbReference>
<comment type="caution">
    <text evidence="2">The sequence shown here is derived from an EMBL/GenBank/DDBJ whole genome shotgun (WGS) entry which is preliminary data.</text>
</comment>
<evidence type="ECO:0000313" key="3">
    <source>
        <dbReference type="Proteomes" id="UP000629025"/>
    </source>
</evidence>
<name>A0ABQ1KZE4_9GAMM</name>
<protein>
    <recommendedName>
        <fullName evidence="4">DUF1513 domain-containing protein</fullName>
    </recommendedName>
</protein>
<keyword evidence="3" id="KW-1185">Reference proteome</keyword>
<feature type="signal peptide" evidence="1">
    <location>
        <begin position="1"/>
        <end position="25"/>
    </location>
</feature>
<dbReference type="RefSeq" id="WP_188752059.1">
    <property type="nucleotide sequence ID" value="NZ_BMIJ01000010.1"/>
</dbReference>
<dbReference type="InterPro" id="IPR015943">
    <property type="entry name" value="WD40/YVTN_repeat-like_dom_sf"/>
</dbReference>
<dbReference type="Pfam" id="PF07433">
    <property type="entry name" value="DUF1513"/>
    <property type="match status" value="1"/>
</dbReference>
<organism evidence="2 3">
    <name type="scientific">Marinobacterium zhoushanense</name>
    <dbReference type="NCBI Taxonomy" id="1679163"/>
    <lineage>
        <taxon>Bacteria</taxon>
        <taxon>Pseudomonadati</taxon>
        <taxon>Pseudomonadota</taxon>
        <taxon>Gammaproteobacteria</taxon>
        <taxon>Oceanospirillales</taxon>
        <taxon>Oceanospirillaceae</taxon>
        <taxon>Marinobacterium</taxon>
    </lineage>
</organism>
<dbReference type="InterPro" id="IPR008311">
    <property type="entry name" value="UCP028101"/>
</dbReference>
<evidence type="ECO:0000256" key="1">
    <source>
        <dbReference type="SAM" id="SignalP"/>
    </source>
</evidence>
<dbReference type="Gene3D" id="2.130.10.10">
    <property type="entry name" value="YVTN repeat-like/Quinoprotein amine dehydrogenase"/>
    <property type="match status" value="1"/>
</dbReference>
<accession>A0ABQ1KZE4</accession>